<sequence>MDMSTGIAADYSRRVGVLHREIIAPDIAPNWALNREELWNMVESFERRSDARLAREVTLSLPAELPASEYVELVNGFVREQFVSRGMIADISIHAPKAEGDKRNFFAQILLTTRPIGPATFAHKKNPAWDKVQLLKTWRRRWAEHINQALEKNGIDQRVDHRAKSAQNSSFSLEIARLFSQMRDVVEKDDYLDVQDKIDILEQIKILTKFSANAEDESIKREARLAIKVLKGTMMDVPRTQQLRTSLMDSILKVNRLLNI</sequence>
<dbReference type="AlphaFoldDB" id="U5QJ38"/>
<keyword evidence="5" id="KW-1185">Reference proteome</keyword>
<dbReference type="InterPro" id="IPR005053">
    <property type="entry name" value="MobA_MobL"/>
</dbReference>
<dbReference type="Proteomes" id="UP000017396">
    <property type="component" value="Chromosome"/>
</dbReference>
<dbReference type="HOGENOM" id="CLU_1068575_0_0_3"/>
<dbReference type="eggNOG" id="COG0507">
    <property type="taxonomic scope" value="Bacteria"/>
</dbReference>
<dbReference type="EMBL" id="CP003587">
    <property type="protein sequence ID" value="AGY57644.1"/>
    <property type="molecule type" value="Genomic_DNA"/>
</dbReference>
<keyword evidence="2" id="KW-0184">Conjugation</keyword>
<proteinExistence type="inferred from homology"/>
<evidence type="ECO:0000256" key="1">
    <source>
        <dbReference type="ARBA" id="ARBA00010873"/>
    </source>
</evidence>
<comment type="similarity">
    <text evidence="1">Belongs to the MobA/MobL family.</text>
</comment>
<reference evidence="4 5" key="1">
    <citation type="journal article" date="2013" name="PLoS ONE">
        <title>Cultivation and Complete Genome Sequencing of Gloeobacter kilaueensis sp. nov., from a Lava Cave in Kilauea Caldera, Hawai'i.</title>
        <authorList>
            <person name="Saw J.H."/>
            <person name="Schatz M."/>
            <person name="Brown M.V."/>
            <person name="Kunkel D.D."/>
            <person name="Foster J.S."/>
            <person name="Shick H."/>
            <person name="Christensen S."/>
            <person name="Hou S."/>
            <person name="Wan X."/>
            <person name="Donachie S.P."/>
        </authorList>
    </citation>
    <scope>NUCLEOTIDE SEQUENCE [LARGE SCALE GENOMIC DNA]</scope>
    <source>
        <strain evidence="5">JS</strain>
    </source>
</reference>
<evidence type="ECO:0000313" key="5">
    <source>
        <dbReference type="Proteomes" id="UP000017396"/>
    </source>
</evidence>
<organism evidence="4 5">
    <name type="scientific">Gloeobacter kilaueensis (strain ATCC BAA-2537 / CCAP 1431/1 / ULC 316 / JS1)</name>
    <dbReference type="NCBI Taxonomy" id="1183438"/>
    <lineage>
        <taxon>Bacteria</taxon>
        <taxon>Bacillati</taxon>
        <taxon>Cyanobacteriota</taxon>
        <taxon>Cyanophyceae</taxon>
        <taxon>Gloeobacterales</taxon>
        <taxon>Gloeobacteraceae</taxon>
        <taxon>Gloeobacter</taxon>
    </lineage>
</organism>
<evidence type="ECO:0000256" key="2">
    <source>
        <dbReference type="ARBA" id="ARBA00022971"/>
    </source>
</evidence>
<evidence type="ECO:0000259" key="3">
    <source>
        <dbReference type="Pfam" id="PF03389"/>
    </source>
</evidence>
<gene>
    <name evidence="4" type="ORF">GKIL_1398</name>
</gene>
<dbReference type="Gene3D" id="3.30.930.30">
    <property type="match status" value="1"/>
</dbReference>
<dbReference type="KEGG" id="glj:GKIL_1398"/>
<protein>
    <submittedName>
        <fullName evidence="4">MobA/MobL family protein</fullName>
    </submittedName>
</protein>
<dbReference type="STRING" id="1183438.GKIL_1398"/>
<name>U5QJ38_GLOK1</name>
<feature type="domain" description="MobA/MobL protein" evidence="3">
    <location>
        <begin position="3"/>
        <end position="169"/>
    </location>
</feature>
<accession>U5QJ38</accession>
<evidence type="ECO:0000313" key="4">
    <source>
        <dbReference type="EMBL" id="AGY57644.1"/>
    </source>
</evidence>
<dbReference type="Pfam" id="PF03389">
    <property type="entry name" value="MobA_MobL"/>
    <property type="match status" value="1"/>
</dbReference>